<keyword evidence="6 11" id="KW-0812">Transmembrane</keyword>
<evidence type="ECO:0000256" key="3">
    <source>
        <dbReference type="ARBA" id="ARBA00012438"/>
    </source>
</evidence>
<dbReference type="RefSeq" id="WP_156563033.1">
    <property type="nucleotide sequence ID" value="NZ_CACRTV010000085.1"/>
</dbReference>
<comment type="subcellular location">
    <subcellularLocation>
        <location evidence="2">Membrane</location>
        <topology evidence="2">Multi-pass membrane protein</topology>
    </subcellularLocation>
</comment>
<dbReference type="InterPro" id="IPR003660">
    <property type="entry name" value="HAMP_dom"/>
</dbReference>
<name>A0A6N3GHN5_9CLOT</name>
<feature type="transmembrane region" description="Helical" evidence="11">
    <location>
        <begin position="170"/>
        <end position="190"/>
    </location>
</feature>
<dbReference type="GO" id="GO:0005886">
    <property type="term" value="C:plasma membrane"/>
    <property type="evidence" value="ECO:0007669"/>
    <property type="project" value="TreeGrafter"/>
</dbReference>
<evidence type="ECO:0000256" key="9">
    <source>
        <dbReference type="ARBA" id="ARBA00023012"/>
    </source>
</evidence>
<feature type="domain" description="Histidine kinase" evidence="12">
    <location>
        <begin position="265"/>
        <end position="473"/>
    </location>
</feature>
<dbReference type="Pfam" id="PF00672">
    <property type="entry name" value="HAMP"/>
    <property type="match status" value="1"/>
</dbReference>
<dbReference type="SMART" id="SM00304">
    <property type="entry name" value="HAMP"/>
    <property type="match status" value="1"/>
</dbReference>
<dbReference type="PANTHER" id="PTHR45528">
    <property type="entry name" value="SENSOR HISTIDINE KINASE CPXA"/>
    <property type="match status" value="1"/>
</dbReference>
<evidence type="ECO:0000256" key="7">
    <source>
        <dbReference type="ARBA" id="ARBA00022777"/>
    </source>
</evidence>
<sequence>MKIKTKITFGFGSILLICGIILNISISSVLNEKMETTVKESLTQLMSSTSESIKYRISLKSTENNVSNFINESSYLVKYISLNYDCTLQIRSNDGNIIADNTENLFASQHTDLYYNSKNGSAEVYILYKENTLYGLLSYPIYIDGTKLGTLNICKEYNDLYSSNNTTRNLITIIECIVFLSIFLIAYFIVSKIINPIVLLTKGVKRIENGDYNFDITVRGNDEVGILSKEFIIMKDQIQAQIDTINKEKEKVDILEKHRKEFFDNVTHELKTPLTAITGYAEILKDNMIEDINFRDRAIERIHLESQRITEMVLDLINISKGNSHITEAFIICNIKKLLSDTTKDMQIKANKYNIKIETDLFDCNLLVQKNRIEQLFINLLDNAIKYSTNNIIKISSYILDNNYTIEITNHSTPIPQNVYDNIFNPFVKTTTSYDESSSGLGLYISKEIVTDHNGTLTIINGDIITVKASFPL</sequence>
<accession>A0A6N3GHN5</accession>
<evidence type="ECO:0000256" key="5">
    <source>
        <dbReference type="ARBA" id="ARBA00022679"/>
    </source>
</evidence>
<organism evidence="14">
    <name type="scientific">Clostridium paraputrificum</name>
    <dbReference type="NCBI Taxonomy" id="29363"/>
    <lineage>
        <taxon>Bacteria</taxon>
        <taxon>Bacillati</taxon>
        <taxon>Bacillota</taxon>
        <taxon>Clostridia</taxon>
        <taxon>Eubacteriales</taxon>
        <taxon>Clostridiaceae</taxon>
        <taxon>Clostridium</taxon>
    </lineage>
</organism>
<dbReference type="PANTHER" id="PTHR45528:SF10">
    <property type="entry name" value="METHYL-ACCEPTING CHEMOTAXIS PROTEIN"/>
    <property type="match status" value="1"/>
</dbReference>
<dbReference type="Gene3D" id="6.10.340.10">
    <property type="match status" value="1"/>
</dbReference>
<evidence type="ECO:0000259" key="12">
    <source>
        <dbReference type="PROSITE" id="PS50109"/>
    </source>
</evidence>
<dbReference type="EMBL" id="CACRTV010000085">
    <property type="protein sequence ID" value="VYU64158.1"/>
    <property type="molecule type" value="Genomic_DNA"/>
</dbReference>
<keyword evidence="4" id="KW-0597">Phosphoprotein</keyword>
<dbReference type="InterPro" id="IPR005467">
    <property type="entry name" value="His_kinase_dom"/>
</dbReference>
<dbReference type="Gene3D" id="1.10.287.130">
    <property type="match status" value="1"/>
</dbReference>
<evidence type="ECO:0000259" key="13">
    <source>
        <dbReference type="PROSITE" id="PS50885"/>
    </source>
</evidence>
<dbReference type="FunFam" id="1.10.287.130:FF:000001">
    <property type="entry name" value="Two-component sensor histidine kinase"/>
    <property type="match status" value="1"/>
</dbReference>
<dbReference type="SUPFAM" id="SSF158472">
    <property type="entry name" value="HAMP domain-like"/>
    <property type="match status" value="1"/>
</dbReference>
<dbReference type="AlphaFoldDB" id="A0A6N3GHN5"/>
<dbReference type="SUPFAM" id="SSF47384">
    <property type="entry name" value="Homodimeric domain of signal transducing histidine kinase"/>
    <property type="match status" value="1"/>
</dbReference>
<dbReference type="PROSITE" id="PS50885">
    <property type="entry name" value="HAMP"/>
    <property type="match status" value="1"/>
</dbReference>
<dbReference type="InterPro" id="IPR003594">
    <property type="entry name" value="HATPase_dom"/>
</dbReference>
<dbReference type="GO" id="GO:0000155">
    <property type="term" value="F:phosphorelay sensor kinase activity"/>
    <property type="evidence" value="ECO:0007669"/>
    <property type="project" value="InterPro"/>
</dbReference>
<dbReference type="Gene3D" id="3.30.565.10">
    <property type="entry name" value="Histidine kinase-like ATPase, C-terminal domain"/>
    <property type="match status" value="1"/>
</dbReference>
<dbReference type="SMART" id="SM00387">
    <property type="entry name" value="HATPase_c"/>
    <property type="match status" value="1"/>
</dbReference>
<evidence type="ECO:0000256" key="2">
    <source>
        <dbReference type="ARBA" id="ARBA00004141"/>
    </source>
</evidence>
<reference evidence="14" key="1">
    <citation type="submission" date="2019-11" db="EMBL/GenBank/DDBJ databases">
        <authorList>
            <person name="Feng L."/>
        </authorList>
    </citation>
    <scope>NUCLEOTIDE SEQUENCE</scope>
    <source>
        <strain evidence="14">CParaputrificumLFYP93</strain>
    </source>
</reference>
<dbReference type="EC" id="2.7.13.3" evidence="3"/>
<keyword evidence="5 14" id="KW-0808">Transferase</keyword>
<evidence type="ECO:0000256" key="11">
    <source>
        <dbReference type="SAM" id="Phobius"/>
    </source>
</evidence>
<proteinExistence type="predicted"/>
<protein>
    <recommendedName>
        <fullName evidence="3">histidine kinase</fullName>
        <ecNumber evidence="3">2.7.13.3</ecNumber>
    </recommendedName>
</protein>
<feature type="transmembrane region" description="Helical" evidence="11">
    <location>
        <begin position="7"/>
        <end position="26"/>
    </location>
</feature>
<dbReference type="InterPro" id="IPR036890">
    <property type="entry name" value="HATPase_C_sf"/>
</dbReference>
<dbReference type="CDD" id="cd00082">
    <property type="entry name" value="HisKA"/>
    <property type="match status" value="1"/>
</dbReference>
<comment type="catalytic activity">
    <reaction evidence="1">
        <text>ATP + protein L-histidine = ADP + protein N-phospho-L-histidine.</text>
        <dbReference type="EC" id="2.7.13.3"/>
    </reaction>
</comment>
<evidence type="ECO:0000256" key="10">
    <source>
        <dbReference type="ARBA" id="ARBA00023136"/>
    </source>
</evidence>
<dbReference type="SMART" id="SM00388">
    <property type="entry name" value="HisKA"/>
    <property type="match status" value="1"/>
</dbReference>
<dbReference type="CDD" id="cd06225">
    <property type="entry name" value="HAMP"/>
    <property type="match status" value="1"/>
</dbReference>
<evidence type="ECO:0000256" key="6">
    <source>
        <dbReference type="ARBA" id="ARBA00022692"/>
    </source>
</evidence>
<keyword evidence="8 11" id="KW-1133">Transmembrane helix</keyword>
<dbReference type="InterPro" id="IPR036097">
    <property type="entry name" value="HisK_dim/P_sf"/>
</dbReference>
<evidence type="ECO:0000256" key="4">
    <source>
        <dbReference type="ARBA" id="ARBA00022553"/>
    </source>
</evidence>
<dbReference type="InterPro" id="IPR003661">
    <property type="entry name" value="HisK_dim/P_dom"/>
</dbReference>
<evidence type="ECO:0000256" key="1">
    <source>
        <dbReference type="ARBA" id="ARBA00000085"/>
    </source>
</evidence>
<evidence type="ECO:0000256" key="8">
    <source>
        <dbReference type="ARBA" id="ARBA00022989"/>
    </source>
</evidence>
<dbReference type="PROSITE" id="PS50109">
    <property type="entry name" value="HIS_KIN"/>
    <property type="match status" value="1"/>
</dbReference>
<feature type="domain" description="HAMP" evidence="13">
    <location>
        <begin position="191"/>
        <end position="243"/>
    </location>
</feature>
<keyword evidence="10 11" id="KW-0472">Membrane</keyword>
<dbReference type="InterPro" id="IPR050398">
    <property type="entry name" value="HssS/ArlS-like"/>
</dbReference>
<dbReference type="SUPFAM" id="SSF55874">
    <property type="entry name" value="ATPase domain of HSP90 chaperone/DNA topoisomerase II/histidine kinase"/>
    <property type="match status" value="1"/>
</dbReference>
<gene>
    <name evidence="14" type="primary">tcrY</name>
    <name evidence="14" type="ORF">CPLFYP93_03116</name>
</gene>
<evidence type="ECO:0000313" key="14">
    <source>
        <dbReference type="EMBL" id="VYU64158.1"/>
    </source>
</evidence>
<keyword evidence="9" id="KW-0902">Two-component regulatory system</keyword>
<keyword evidence="7 14" id="KW-0418">Kinase</keyword>
<dbReference type="Pfam" id="PF00512">
    <property type="entry name" value="HisKA"/>
    <property type="match status" value="1"/>
</dbReference>
<dbReference type="Pfam" id="PF02518">
    <property type="entry name" value="HATPase_c"/>
    <property type="match status" value="1"/>
</dbReference>